<sequence length="221" mass="24197">MSDIGGAIRSIDELVDEVTRLHVLLRGNRDYPGILEESVKLIDRLDGVAGHLASASLLSEQLGALPDRLLRSADDIQFRAALRESIAQVLADSIVDAKRHVEDEAAQIAIDELSMKINLAMANVGESSANLFAERNQLKGKFEAEREKNAVLVQRMKYFEQDKDNALRLISADFAAASNRAGKARLLDLCIGLVIGVVVSLTTLVPAAEQYLKQSTQNHHQ</sequence>
<reference evidence="3" key="1">
    <citation type="submission" date="2016-10" db="EMBL/GenBank/DDBJ databases">
        <authorList>
            <person name="Varghese N."/>
            <person name="Submissions S."/>
        </authorList>
    </citation>
    <scope>NUCLEOTIDE SEQUENCE [LARGE SCALE GENOMIC DNA]</scope>
    <source>
        <strain evidence="3">ATCC 23835</strain>
    </source>
</reference>
<keyword evidence="3" id="KW-1185">Reference proteome</keyword>
<keyword evidence="1" id="KW-0472">Membrane</keyword>
<dbReference type="AlphaFoldDB" id="A0A1H1PDG3"/>
<keyword evidence="1" id="KW-0812">Transmembrane</keyword>
<dbReference type="GeneID" id="300205538"/>
<gene>
    <name evidence="2" type="ORF">SAMN05216598_0489</name>
</gene>
<protein>
    <submittedName>
        <fullName evidence="2">Uncharacterized protein</fullName>
    </submittedName>
</protein>
<keyword evidence="1" id="KW-1133">Transmembrane helix</keyword>
<dbReference type="Proteomes" id="UP000199524">
    <property type="component" value="Chromosome I"/>
</dbReference>
<evidence type="ECO:0000313" key="3">
    <source>
        <dbReference type="Proteomes" id="UP000199524"/>
    </source>
</evidence>
<dbReference type="RefSeq" id="WP_090202131.1">
    <property type="nucleotide sequence ID" value="NZ_LT629777.1"/>
</dbReference>
<proteinExistence type="predicted"/>
<evidence type="ECO:0000256" key="1">
    <source>
        <dbReference type="SAM" id="Phobius"/>
    </source>
</evidence>
<evidence type="ECO:0000313" key="2">
    <source>
        <dbReference type="EMBL" id="SDS09311.1"/>
    </source>
</evidence>
<name>A0A1H1PDG3_9PSED</name>
<organism evidence="2 3">
    <name type="scientific">Pseudomonas asplenii</name>
    <dbReference type="NCBI Taxonomy" id="53407"/>
    <lineage>
        <taxon>Bacteria</taxon>
        <taxon>Pseudomonadati</taxon>
        <taxon>Pseudomonadota</taxon>
        <taxon>Gammaproteobacteria</taxon>
        <taxon>Pseudomonadales</taxon>
        <taxon>Pseudomonadaceae</taxon>
        <taxon>Pseudomonas</taxon>
    </lineage>
</organism>
<dbReference type="EMBL" id="LT629777">
    <property type="protein sequence ID" value="SDS09311.1"/>
    <property type="molecule type" value="Genomic_DNA"/>
</dbReference>
<accession>A0A1H1PDG3</accession>
<feature type="transmembrane region" description="Helical" evidence="1">
    <location>
        <begin position="186"/>
        <end position="208"/>
    </location>
</feature>